<dbReference type="InterPro" id="IPR045761">
    <property type="entry name" value="ODP_dom"/>
</dbReference>
<evidence type="ECO:0000259" key="1">
    <source>
        <dbReference type="SMART" id="SM00849"/>
    </source>
</evidence>
<reference evidence="2 3" key="1">
    <citation type="submission" date="2018-09" db="EMBL/GenBank/DDBJ databases">
        <title>Metagenome Assembled Genomes from an Advanced Water Purification Facility.</title>
        <authorList>
            <person name="Stamps B.W."/>
            <person name="Spear J.R."/>
        </authorList>
    </citation>
    <scope>NUCLEOTIDE SEQUENCE [LARGE SCALE GENOMIC DNA]</scope>
    <source>
        <strain evidence="2">Bin_27_1</strain>
    </source>
</reference>
<feature type="domain" description="Metallo-beta-lactamase" evidence="1">
    <location>
        <begin position="23"/>
        <end position="171"/>
    </location>
</feature>
<dbReference type="PANTHER" id="PTHR43041:SF1">
    <property type="entry name" value="METALLO-BETA-LACTAMASE DOMAIN-CONTAINING PROTEIN"/>
    <property type="match status" value="1"/>
</dbReference>
<dbReference type="PANTHER" id="PTHR43041">
    <property type="entry name" value="HYDROLASE, METALLO-BETA-LACTAMASE SUPERFAMILY"/>
    <property type="match status" value="1"/>
</dbReference>
<name>A0A5C7SCP6_THASP</name>
<dbReference type="RefSeq" id="WP_276660574.1">
    <property type="nucleotide sequence ID" value="NZ_SSFD01000273.1"/>
</dbReference>
<dbReference type="SUPFAM" id="SSF56281">
    <property type="entry name" value="Metallo-hydrolase/oxidoreductase"/>
    <property type="match status" value="1"/>
</dbReference>
<dbReference type="Gene3D" id="3.60.15.10">
    <property type="entry name" value="Ribonuclease Z/Hydroxyacylglutathione hydrolase-like"/>
    <property type="match status" value="1"/>
</dbReference>
<keyword evidence="2" id="KW-0378">Hydrolase</keyword>
<dbReference type="EMBL" id="SSFD01000273">
    <property type="protein sequence ID" value="TXH81560.1"/>
    <property type="molecule type" value="Genomic_DNA"/>
</dbReference>
<dbReference type="InterPro" id="IPR036866">
    <property type="entry name" value="RibonucZ/Hydroxyglut_hydro"/>
</dbReference>
<feature type="non-terminal residue" evidence="2">
    <location>
        <position position="173"/>
    </location>
</feature>
<proteinExistence type="predicted"/>
<protein>
    <submittedName>
        <fullName evidence="2">MBL fold metallo-hydrolase</fullName>
    </submittedName>
</protein>
<dbReference type="Pfam" id="PF19583">
    <property type="entry name" value="ODP"/>
    <property type="match status" value="1"/>
</dbReference>
<dbReference type="InterPro" id="IPR001279">
    <property type="entry name" value="Metallo-B-lactamas"/>
</dbReference>
<sequence length="173" mass="18979">MKQAHCIYQNDDHRWLAIARDASKPGYLIDTNEYVVMDGEQALLCDPGGIEIFPAVFSALSAECDPTKLAGIFASHQDPDIISSLALWLEFKPDLKCYTSWLWQSFLPHFGGSDSTFVPIPDPGMTIRLGGLELQAIPAHYLHSSGNHHLYDPKAKILFSGDVGAALLPPDQG</sequence>
<dbReference type="SMART" id="SM00849">
    <property type="entry name" value="Lactamase_B"/>
    <property type="match status" value="1"/>
</dbReference>
<organism evidence="2 3">
    <name type="scientific">Thauera aminoaromatica</name>
    <dbReference type="NCBI Taxonomy" id="164330"/>
    <lineage>
        <taxon>Bacteria</taxon>
        <taxon>Pseudomonadati</taxon>
        <taxon>Pseudomonadota</taxon>
        <taxon>Betaproteobacteria</taxon>
        <taxon>Rhodocyclales</taxon>
        <taxon>Zoogloeaceae</taxon>
        <taxon>Thauera</taxon>
    </lineage>
</organism>
<dbReference type="GO" id="GO:0016787">
    <property type="term" value="F:hydrolase activity"/>
    <property type="evidence" value="ECO:0007669"/>
    <property type="project" value="UniProtKB-KW"/>
</dbReference>
<gene>
    <name evidence="2" type="ORF">E6Q80_17020</name>
</gene>
<dbReference type="Proteomes" id="UP000321192">
    <property type="component" value="Unassembled WGS sequence"/>
</dbReference>
<evidence type="ECO:0000313" key="3">
    <source>
        <dbReference type="Proteomes" id="UP000321192"/>
    </source>
</evidence>
<comment type="caution">
    <text evidence="2">The sequence shown here is derived from an EMBL/GenBank/DDBJ whole genome shotgun (WGS) entry which is preliminary data.</text>
</comment>
<evidence type="ECO:0000313" key="2">
    <source>
        <dbReference type="EMBL" id="TXH81560.1"/>
    </source>
</evidence>
<dbReference type="AlphaFoldDB" id="A0A5C7SCP6"/>
<accession>A0A5C7SCP6</accession>